<dbReference type="Proteomes" id="UP000051660">
    <property type="component" value="Unassembled WGS sequence"/>
</dbReference>
<evidence type="ECO:0000313" key="1">
    <source>
        <dbReference type="EMBL" id="KRR28388.1"/>
    </source>
</evidence>
<gene>
    <name evidence="1" type="ORF">CQ14_41095</name>
</gene>
<dbReference type="AlphaFoldDB" id="A0A0R3N7K7"/>
<organism evidence="1 2">
    <name type="scientific">Bradyrhizobium lablabi</name>
    <dbReference type="NCBI Taxonomy" id="722472"/>
    <lineage>
        <taxon>Bacteria</taxon>
        <taxon>Pseudomonadati</taxon>
        <taxon>Pseudomonadota</taxon>
        <taxon>Alphaproteobacteria</taxon>
        <taxon>Hyphomicrobiales</taxon>
        <taxon>Nitrobacteraceae</taxon>
        <taxon>Bradyrhizobium</taxon>
    </lineage>
</organism>
<sequence>MRLLIVHSFRRSVLADDDVKAPSYLSLCNVDAKHLERVIGLTRLRMPNLVLETAGNFRLLFCCLPRLSD</sequence>
<name>A0A0R3N7K7_9BRAD</name>
<protein>
    <submittedName>
        <fullName evidence="1">Uncharacterized protein</fullName>
    </submittedName>
</protein>
<evidence type="ECO:0000313" key="2">
    <source>
        <dbReference type="Proteomes" id="UP000051660"/>
    </source>
</evidence>
<comment type="caution">
    <text evidence="1">The sequence shown here is derived from an EMBL/GenBank/DDBJ whole genome shotgun (WGS) entry which is preliminary data.</text>
</comment>
<reference evidence="1 2" key="1">
    <citation type="submission" date="2014-03" db="EMBL/GenBank/DDBJ databases">
        <title>Bradyrhizobium valentinum sp. nov., isolated from effective nodules of Lupinus mariae-josephae, a lupine endemic of basic-lime soils in Eastern Spain.</title>
        <authorList>
            <person name="Duran D."/>
            <person name="Rey L."/>
            <person name="Navarro A."/>
            <person name="Busquets A."/>
            <person name="Imperial J."/>
            <person name="Ruiz-Argueso T."/>
        </authorList>
    </citation>
    <scope>NUCLEOTIDE SEQUENCE [LARGE SCALE GENOMIC DNA]</scope>
    <source>
        <strain evidence="1 2">CCBAU 23086</strain>
    </source>
</reference>
<accession>A0A0R3N7K7</accession>
<dbReference type="EMBL" id="LLYB01000021">
    <property type="protein sequence ID" value="KRR28388.1"/>
    <property type="molecule type" value="Genomic_DNA"/>
</dbReference>
<proteinExistence type="predicted"/>